<feature type="transmembrane region" description="Helical" evidence="2">
    <location>
        <begin position="85"/>
        <end position="114"/>
    </location>
</feature>
<evidence type="ECO:0000256" key="2">
    <source>
        <dbReference type="SAM" id="Phobius"/>
    </source>
</evidence>
<dbReference type="RefSeq" id="WP_131156664.1">
    <property type="nucleotide sequence ID" value="NZ_CP036402.1"/>
</dbReference>
<reference evidence="3 4" key="1">
    <citation type="submission" date="2019-01" db="EMBL/GenBank/DDBJ databases">
        <title>Egibacter rhizosphaerae EGI 80759T.</title>
        <authorList>
            <person name="Chen D.-D."/>
            <person name="Tian Y."/>
            <person name="Jiao J.-Y."/>
            <person name="Zhang X.-T."/>
            <person name="Zhang Y.-G."/>
            <person name="Zhang Y."/>
            <person name="Xiao M."/>
            <person name="Shu W.-S."/>
            <person name="Li W.-J."/>
        </authorList>
    </citation>
    <scope>NUCLEOTIDE SEQUENCE [LARGE SCALE GENOMIC DNA]</scope>
    <source>
        <strain evidence="3 4">EGI 80759</strain>
    </source>
</reference>
<dbReference type="EMBL" id="CP036402">
    <property type="protein sequence ID" value="QBI21672.1"/>
    <property type="molecule type" value="Genomic_DNA"/>
</dbReference>
<gene>
    <name evidence="3" type="ORF">ER308_20275</name>
</gene>
<proteinExistence type="predicted"/>
<accession>A0A411YKE9</accession>
<keyword evidence="2" id="KW-1133">Transmembrane helix</keyword>
<keyword evidence="2" id="KW-0472">Membrane</keyword>
<dbReference type="AlphaFoldDB" id="A0A411YKE9"/>
<evidence type="ECO:0000313" key="3">
    <source>
        <dbReference type="EMBL" id="QBI21672.1"/>
    </source>
</evidence>
<dbReference type="KEGG" id="erz:ER308_20275"/>
<keyword evidence="4" id="KW-1185">Reference proteome</keyword>
<feature type="region of interest" description="Disordered" evidence="1">
    <location>
        <begin position="129"/>
        <end position="148"/>
    </location>
</feature>
<protein>
    <recommendedName>
        <fullName evidence="5">DUF983 domain-containing protein</fullName>
    </recommendedName>
</protein>
<keyword evidence="2" id="KW-0812">Transmembrane</keyword>
<name>A0A411YKE9_9ACTN</name>
<dbReference type="Proteomes" id="UP000291469">
    <property type="component" value="Chromosome"/>
</dbReference>
<feature type="transmembrane region" description="Helical" evidence="2">
    <location>
        <begin position="55"/>
        <end position="79"/>
    </location>
</feature>
<sequence length="148" mass="15636">MTGVADDDGHHGLWRAVRGRCPLCGVRLRRRVVLLVARCTSCGLPLRRERGHHSAVALAVLLATIGLLAIVLLTVAIATAPDVPILGLAASAAAVVLVIPIVGYPVAVGLLLWLDLRLRPLGSDDLAANDPAPGGRRGHGTHEPRPWW</sequence>
<evidence type="ECO:0008006" key="5">
    <source>
        <dbReference type="Google" id="ProtNLM"/>
    </source>
</evidence>
<evidence type="ECO:0000313" key="4">
    <source>
        <dbReference type="Proteomes" id="UP000291469"/>
    </source>
</evidence>
<evidence type="ECO:0000256" key="1">
    <source>
        <dbReference type="SAM" id="MobiDB-lite"/>
    </source>
</evidence>
<organism evidence="3 4">
    <name type="scientific">Egibacter rhizosphaerae</name>
    <dbReference type="NCBI Taxonomy" id="1670831"/>
    <lineage>
        <taxon>Bacteria</taxon>
        <taxon>Bacillati</taxon>
        <taxon>Actinomycetota</taxon>
        <taxon>Nitriliruptoria</taxon>
        <taxon>Egibacterales</taxon>
        <taxon>Egibacteraceae</taxon>
        <taxon>Egibacter</taxon>
    </lineage>
</organism>